<evidence type="ECO:0000256" key="1">
    <source>
        <dbReference type="SAM" id="SignalP"/>
    </source>
</evidence>
<dbReference type="PROSITE" id="PS51257">
    <property type="entry name" value="PROKAR_LIPOPROTEIN"/>
    <property type="match status" value="1"/>
</dbReference>
<dbReference type="RefSeq" id="WP_128219430.1">
    <property type="nucleotide sequence ID" value="NZ_CP034929.1"/>
</dbReference>
<dbReference type="EMBL" id="JBHSQI010000002">
    <property type="protein sequence ID" value="MFC6152949.1"/>
    <property type="molecule type" value="Genomic_DNA"/>
</dbReference>
<organism evidence="2 3">
    <name type="scientific">Nocardioides yefusunii</name>
    <dbReference type="NCBI Taxonomy" id="2500546"/>
    <lineage>
        <taxon>Bacteria</taxon>
        <taxon>Bacillati</taxon>
        <taxon>Actinomycetota</taxon>
        <taxon>Actinomycetes</taxon>
        <taxon>Propionibacteriales</taxon>
        <taxon>Nocardioidaceae</taxon>
        <taxon>Nocardioides</taxon>
    </lineage>
</organism>
<keyword evidence="1" id="KW-0732">Signal</keyword>
<proteinExistence type="predicted"/>
<sequence>MATSVRLAGLAAAGLALTSCGAAGGEVGYNAYTTTDTNDMPQVCEEFLGSPEDVAKKLDLDIELFDEPSAGECRYVSQADDEVRFTIETDKPSSAIAFGKGEKYYLALRAEDTEGNDLKFSSDVRKDISQWLQEKADQITDDYDEWFKGLPAVTEDYASAEATYTSNYEDEDGEGENQATLFTPAGEVVLATVEKPKYLGAREVAERPADDHKFIAPILGFNFDGANTDEYGEETAPESDASVLPTFSIEVDGATRDSAKEALAGIVSSGATGSLVLSIPKDAKDVSLVATTGELVQKLSLLTGKIDDNGFSKTYAENHVVGTSDGDFTAPEAKLPDGDTREIGGWSSWRADYSETMKWRYTPWDPVKQQLAPADKMFFTVILDPVSPEAVEPLTAADMTVEINGKTYKATNFDPKAYTYNFEVPKGAQRFNVTLKTKILVKELKDEYWYKPGTTLTGPAVNTWTVDPNNVD</sequence>
<feature type="signal peptide" evidence="1">
    <location>
        <begin position="1"/>
        <end position="22"/>
    </location>
</feature>
<protein>
    <recommendedName>
        <fullName evidence="4">Lipoprotein</fullName>
    </recommendedName>
</protein>
<feature type="chain" id="PRO_5047029363" description="Lipoprotein" evidence="1">
    <location>
        <begin position="23"/>
        <end position="472"/>
    </location>
</feature>
<evidence type="ECO:0000313" key="2">
    <source>
        <dbReference type="EMBL" id="MFC6152949.1"/>
    </source>
</evidence>
<keyword evidence="3" id="KW-1185">Reference proteome</keyword>
<accession>A0ABW1QWL3</accession>
<gene>
    <name evidence="2" type="ORF">ACFPWU_04605</name>
</gene>
<evidence type="ECO:0000313" key="3">
    <source>
        <dbReference type="Proteomes" id="UP001596098"/>
    </source>
</evidence>
<dbReference type="Proteomes" id="UP001596098">
    <property type="component" value="Unassembled WGS sequence"/>
</dbReference>
<name>A0ABW1QWL3_9ACTN</name>
<evidence type="ECO:0008006" key="4">
    <source>
        <dbReference type="Google" id="ProtNLM"/>
    </source>
</evidence>
<reference evidence="3" key="1">
    <citation type="journal article" date="2019" name="Int. J. Syst. Evol. Microbiol.">
        <title>The Global Catalogue of Microorganisms (GCM) 10K type strain sequencing project: providing services to taxonomists for standard genome sequencing and annotation.</title>
        <authorList>
            <consortium name="The Broad Institute Genomics Platform"/>
            <consortium name="The Broad Institute Genome Sequencing Center for Infectious Disease"/>
            <person name="Wu L."/>
            <person name="Ma J."/>
        </authorList>
    </citation>
    <scope>NUCLEOTIDE SEQUENCE [LARGE SCALE GENOMIC DNA]</scope>
    <source>
        <strain evidence="3">DFY28</strain>
    </source>
</reference>
<comment type="caution">
    <text evidence="2">The sequence shown here is derived from an EMBL/GenBank/DDBJ whole genome shotgun (WGS) entry which is preliminary data.</text>
</comment>